<protein>
    <submittedName>
        <fullName evidence="2">Uncharacterized protein</fullName>
    </submittedName>
</protein>
<dbReference type="InterPro" id="IPR009199">
    <property type="entry name" value="PhoPQ-act_pathogen-rel_PqaA"/>
</dbReference>
<dbReference type="InterPro" id="IPR029058">
    <property type="entry name" value="AB_hydrolase_fold"/>
</dbReference>
<feature type="chain" id="PRO_5025453627" evidence="1">
    <location>
        <begin position="18"/>
        <end position="484"/>
    </location>
</feature>
<sequence>MVVLGLVLVHVDCVVYPTPLQTYVAKSDPSYEYTLATTVAGSDTTTYVLKLTSQTWLTDQDVNPSLWQHWFQVIVPNNLEESTQSGIYVDGGEYSPNPPTSQDVEGVMLAVQTKMIMGHLYQIPNEPTIFLAEGKRRSEDAFLAYTWAHFLNDTTKPEWIGRFPMVKAVVRAMDAMQDFISKLGHTKPEKFVIAGASKRGWVTWLTPAVDSRVNAIVPMVMPILNMVDVINQMWRSLGLWTFAFKDYTSLGLLQFVNDPSFQELADIIDPVNYMPYIEKLPKYMVFSTGDEFFLPDSTRNFYEQSLLGPKYLRMVPNTEHSLAPLDQLVVENIGSFVNYVKHGDTIPSLIEKIIYSNTTASITVWPSQPPDEVKMWVAYTTSPTRRDFRLIVCTKLPDCFQPVIWSSTDLPANADGSYTATTSAPLLGFAGFVIEVSYKSKYGTDDWYSITSQVVIVPDIYPFAPCGNNCGQNGTYYAQEDYLF</sequence>
<keyword evidence="1" id="KW-0732">Signal</keyword>
<dbReference type="PANTHER" id="PTHR31497">
    <property type="entry name" value="AUTOCRINE PROLIFERATION REPRESSOR PROTEIN A"/>
    <property type="match status" value="1"/>
</dbReference>
<dbReference type="EMBL" id="GIBP01002258">
    <property type="protein sequence ID" value="NDV31227.1"/>
    <property type="molecule type" value="Transcribed_RNA"/>
</dbReference>
<reference evidence="2" key="1">
    <citation type="journal article" date="2020" name="J. Eukaryot. Microbiol.">
        <title>De novo Sequencing, Assembly and Annotation of the Transcriptome for the Free-Living Testate Amoeba Arcella intermedia.</title>
        <authorList>
            <person name="Ribeiro G.M."/>
            <person name="Porfirio-Sousa A.L."/>
            <person name="Maurer-Alcala X.X."/>
            <person name="Katz L.A."/>
            <person name="Lahr D.J.G."/>
        </authorList>
    </citation>
    <scope>NUCLEOTIDE SEQUENCE</scope>
</reference>
<dbReference type="Pfam" id="PF10142">
    <property type="entry name" value="PhoPQ_related"/>
    <property type="match status" value="1"/>
</dbReference>
<dbReference type="PANTHER" id="PTHR31497:SF0">
    <property type="entry name" value="AUTOCRINE PROLIFERATION REPRESSOR PROTEIN A"/>
    <property type="match status" value="1"/>
</dbReference>
<evidence type="ECO:0000256" key="1">
    <source>
        <dbReference type="SAM" id="SignalP"/>
    </source>
</evidence>
<feature type="signal peptide" evidence="1">
    <location>
        <begin position="1"/>
        <end position="17"/>
    </location>
</feature>
<dbReference type="Gene3D" id="3.40.50.1820">
    <property type="entry name" value="alpha/beta hydrolase"/>
    <property type="match status" value="1"/>
</dbReference>
<name>A0A6B2L2V3_9EUKA</name>
<proteinExistence type="predicted"/>
<evidence type="ECO:0000313" key="2">
    <source>
        <dbReference type="EMBL" id="NDV31227.1"/>
    </source>
</evidence>
<dbReference type="PIRSF" id="PIRSF014728">
    <property type="entry name" value="PqaA"/>
    <property type="match status" value="1"/>
</dbReference>
<accession>A0A6B2L2V3</accession>
<organism evidence="2">
    <name type="scientific">Arcella intermedia</name>
    <dbReference type="NCBI Taxonomy" id="1963864"/>
    <lineage>
        <taxon>Eukaryota</taxon>
        <taxon>Amoebozoa</taxon>
        <taxon>Tubulinea</taxon>
        <taxon>Elardia</taxon>
        <taxon>Arcellinida</taxon>
        <taxon>Sphaerothecina</taxon>
        <taxon>Arcellidae</taxon>
        <taxon>Arcella</taxon>
    </lineage>
</organism>
<dbReference type="AlphaFoldDB" id="A0A6B2L2V3"/>
<dbReference type="SUPFAM" id="SSF53474">
    <property type="entry name" value="alpha/beta-Hydrolases"/>
    <property type="match status" value="1"/>
</dbReference>